<organism evidence="2 3">
    <name type="scientific">Acidaminococcus fermentans</name>
    <dbReference type="NCBI Taxonomy" id="905"/>
    <lineage>
        <taxon>Bacteria</taxon>
        <taxon>Bacillati</taxon>
        <taxon>Bacillota</taxon>
        <taxon>Negativicutes</taxon>
        <taxon>Acidaminococcales</taxon>
        <taxon>Acidaminococcaceae</taxon>
        <taxon>Acidaminococcus</taxon>
    </lineage>
</organism>
<dbReference type="InterPro" id="IPR031807">
    <property type="entry name" value="HicB-like"/>
</dbReference>
<comment type="caution">
    <text evidence="2">The sequence shown here is derived from an EMBL/GenBank/DDBJ whole genome shotgun (WGS) entry which is preliminary data.</text>
</comment>
<dbReference type="InterPro" id="IPR035069">
    <property type="entry name" value="TTHA1013/TTHA0281-like"/>
</dbReference>
<dbReference type="GeneID" id="78334985"/>
<evidence type="ECO:0000259" key="1">
    <source>
        <dbReference type="Pfam" id="PF15919"/>
    </source>
</evidence>
<dbReference type="RefSeq" id="WP_012938635.1">
    <property type="nucleotide sequence ID" value="NZ_CALAKB010000032.1"/>
</dbReference>
<sequence>MKKWYPAIVTHQPPEEGFPAGCYSVDFPGMDACYTFGATMEEALEMAEDVLNLRMVEAEDAGEKIPAPPSLESIKVPPSSCLTLIQVDTLAYRKRNDTRAVKKTLSIPRWLDTLAQKKNINFSNVLQRALMREMGIGG</sequence>
<dbReference type="SUPFAM" id="SSF143100">
    <property type="entry name" value="TTHA1013/TTHA0281-like"/>
    <property type="match status" value="1"/>
</dbReference>
<protein>
    <submittedName>
        <fullName evidence="2">HicB_like antitoxin of toxin-antitoxin system</fullName>
    </submittedName>
</protein>
<dbReference type="AlphaFoldDB" id="A0A1H2SVX3"/>
<dbReference type="Proteomes" id="UP000182379">
    <property type="component" value="Unassembled WGS sequence"/>
</dbReference>
<evidence type="ECO:0000313" key="3">
    <source>
        <dbReference type="Proteomes" id="UP000182379"/>
    </source>
</evidence>
<proteinExistence type="predicted"/>
<dbReference type="EMBL" id="FNOP01000001">
    <property type="protein sequence ID" value="SDW35750.1"/>
    <property type="molecule type" value="Genomic_DNA"/>
</dbReference>
<feature type="domain" description="HicB-like antitoxin of toxin-antitoxin system" evidence="1">
    <location>
        <begin position="22"/>
        <end position="129"/>
    </location>
</feature>
<dbReference type="OMA" id="WLNTIAE"/>
<evidence type="ECO:0000313" key="2">
    <source>
        <dbReference type="EMBL" id="SDW35750.1"/>
    </source>
</evidence>
<accession>A0A1H2SVX3</accession>
<dbReference type="Pfam" id="PF15919">
    <property type="entry name" value="HicB_lk_antitox"/>
    <property type="match status" value="1"/>
</dbReference>
<name>A0A1H2SVX3_ACIFE</name>
<dbReference type="Gene3D" id="3.30.160.250">
    <property type="match status" value="1"/>
</dbReference>
<gene>
    <name evidence="2" type="ORF">SAMN05216495_10129</name>
</gene>
<reference evidence="2 3" key="1">
    <citation type="submission" date="2016-10" db="EMBL/GenBank/DDBJ databases">
        <authorList>
            <person name="Varghese N."/>
            <person name="Submissions S."/>
        </authorList>
    </citation>
    <scope>NUCLEOTIDE SEQUENCE [LARGE SCALE GENOMIC DNA]</scope>
    <source>
        <strain evidence="2 3">WCC6</strain>
    </source>
</reference>